<organism evidence="1 2">
    <name type="scientific">Pleurodeles waltl</name>
    <name type="common">Iberian ribbed newt</name>
    <dbReference type="NCBI Taxonomy" id="8319"/>
    <lineage>
        <taxon>Eukaryota</taxon>
        <taxon>Metazoa</taxon>
        <taxon>Chordata</taxon>
        <taxon>Craniata</taxon>
        <taxon>Vertebrata</taxon>
        <taxon>Euteleostomi</taxon>
        <taxon>Amphibia</taxon>
        <taxon>Batrachia</taxon>
        <taxon>Caudata</taxon>
        <taxon>Salamandroidea</taxon>
        <taxon>Salamandridae</taxon>
        <taxon>Pleurodelinae</taxon>
        <taxon>Pleurodeles</taxon>
    </lineage>
</organism>
<dbReference type="EMBL" id="JANPWB010000015">
    <property type="protein sequence ID" value="KAJ1092692.1"/>
    <property type="molecule type" value="Genomic_DNA"/>
</dbReference>
<sequence>MFSCFLGSHKPVDLSIEQAFFDGLWLPTLSEEGTLLLDGKIMEDKVANAVRVCGIFVTLCSTCSMEFNKNSTFRHRAVFTCAHIYEKLCDKEAQLHFSTATIGEMVNEQNGQAYFERPFRMEYAKTEQPVKHCCFTPKLMLLIFGRMSKTLKKNCT</sequence>
<evidence type="ECO:0000313" key="2">
    <source>
        <dbReference type="Proteomes" id="UP001066276"/>
    </source>
</evidence>
<proteinExistence type="predicted"/>
<evidence type="ECO:0000313" key="1">
    <source>
        <dbReference type="EMBL" id="KAJ1092692.1"/>
    </source>
</evidence>
<protein>
    <submittedName>
        <fullName evidence="1">Uncharacterized protein</fullName>
    </submittedName>
</protein>
<gene>
    <name evidence="1" type="ORF">NDU88_005802</name>
</gene>
<dbReference type="Proteomes" id="UP001066276">
    <property type="component" value="Chromosome 11"/>
</dbReference>
<dbReference type="AlphaFoldDB" id="A0AAV7LNN7"/>
<name>A0AAV7LNN7_PLEWA</name>
<accession>A0AAV7LNN7</accession>
<reference evidence="1" key="1">
    <citation type="journal article" date="2022" name="bioRxiv">
        <title>Sequencing and chromosome-scale assembly of the giantPleurodeles waltlgenome.</title>
        <authorList>
            <person name="Brown T."/>
            <person name="Elewa A."/>
            <person name="Iarovenko S."/>
            <person name="Subramanian E."/>
            <person name="Araus A.J."/>
            <person name="Petzold A."/>
            <person name="Susuki M."/>
            <person name="Suzuki K.-i.T."/>
            <person name="Hayashi T."/>
            <person name="Toyoda A."/>
            <person name="Oliveira C."/>
            <person name="Osipova E."/>
            <person name="Leigh N.D."/>
            <person name="Simon A."/>
            <person name="Yun M.H."/>
        </authorList>
    </citation>
    <scope>NUCLEOTIDE SEQUENCE</scope>
    <source>
        <strain evidence="1">20211129_DDA</strain>
        <tissue evidence="1">Liver</tissue>
    </source>
</reference>
<comment type="caution">
    <text evidence="1">The sequence shown here is derived from an EMBL/GenBank/DDBJ whole genome shotgun (WGS) entry which is preliminary data.</text>
</comment>
<keyword evidence="2" id="KW-1185">Reference proteome</keyword>